<feature type="transmembrane region" description="Helical" evidence="2">
    <location>
        <begin position="63"/>
        <end position="84"/>
    </location>
</feature>
<sequence>MPALAPDAQQPLNPQFETKVVLPPPQYGNGVEEEDLRVESRYLGPRLQITAPRQHSVPPRARALLVLLAAFAVPLLTTLILLAVCKSPHSVRKQALGMNRRRLADKDESAISIVEECLALEEELGLVAQEVTPPVPTDRSRRISELALLFSETAAAHEAMQGQEEAWGVQQAYQPAAPLAYWPTNFGYQQEGSPAASEEQLSTFTSAAASPAASPVAYEAKDPSVGPAFDPDMWADILEVIGSQPEWDQQEPAAATSSSTFEGIGYQPEWVQQEPAAATSSKTFQGIGYRPEWDQQEPAAATSSSTFTPEEQQPEPPAPMDVYPSTSGESSSTRASVGRQLPLVTIDTYPTIRGALQAGVPALEHHPYYRLPVLAPGVVVDTMLPEGVMRPIKMNISSYAQFATLRRLFAKPVLNQDDADEAMVAIEKLVRKTARRARRGIRQVRPLFGASTLGSYFLVFDYLVSALQVFGGSSGLPEWWGEFVSVFDFDYFYPTPSKGSRESGIYNTQLANSLLVALNMYKKGERPSAHVVIELKRHLFFGEHGPQQFKRAQWDPWREEDEAFRRARRSYP</sequence>
<name>U6LNE9_9EIME</name>
<feature type="region of interest" description="Disordered" evidence="1">
    <location>
        <begin position="295"/>
        <end position="338"/>
    </location>
</feature>
<accession>U6LNE9</accession>
<evidence type="ECO:0000313" key="4">
    <source>
        <dbReference type="Proteomes" id="UP000030750"/>
    </source>
</evidence>
<reference evidence="3" key="1">
    <citation type="submission" date="2013-10" db="EMBL/GenBank/DDBJ databases">
        <title>Genomic analysis of the causative agents of coccidiosis in chickens.</title>
        <authorList>
            <person name="Reid A.J."/>
            <person name="Blake D."/>
            <person name="Billington K."/>
            <person name="Browne H."/>
            <person name="Dunn M."/>
            <person name="Hung S."/>
            <person name="Kawahara F."/>
            <person name="Miranda-Saavedra D."/>
            <person name="Mourier T."/>
            <person name="Nagra H."/>
            <person name="Otto T.D."/>
            <person name="Rawlings N."/>
            <person name="Sanchez A."/>
            <person name="Sanders M."/>
            <person name="Subramaniam C."/>
            <person name="Tay Y."/>
            <person name="Dear P."/>
            <person name="Doerig C."/>
            <person name="Gruber A."/>
            <person name="Parkinson J."/>
            <person name="Shirley M."/>
            <person name="Wan K.L."/>
            <person name="Berriman M."/>
            <person name="Tomley F."/>
            <person name="Pain A."/>
        </authorList>
    </citation>
    <scope>NUCLEOTIDE SEQUENCE [LARGE SCALE GENOMIC DNA]</scope>
    <source>
        <strain evidence="3">Houghton</strain>
    </source>
</reference>
<keyword evidence="4" id="KW-1185">Reference proteome</keyword>
<dbReference type="OrthoDB" id="347609at2759"/>
<dbReference type="VEuPathDB" id="ToxoDB:EBH_0001510"/>
<dbReference type="EMBL" id="HG712975">
    <property type="protein sequence ID" value="CDJ51676.1"/>
    <property type="molecule type" value="Genomic_DNA"/>
</dbReference>
<evidence type="ECO:0000256" key="2">
    <source>
        <dbReference type="SAM" id="Phobius"/>
    </source>
</evidence>
<reference evidence="3" key="2">
    <citation type="submission" date="2013-10" db="EMBL/GenBank/DDBJ databases">
        <authorList>
            <person name="Aslett M."/>
        </authorList>
    </citation>
    <scope>NUCLEOTIDE SEQUENCE [LARGE SCALE GENOMIC DNA]</scope>
    <source>
        <strain evidence="3">Houghton</strain>
    </source>
</reference>
<keyword evidence="2" id="KW-1133">Transmembrane helix</keyword>
<dbReference type="AlphaFoldDB" id="U6LNE9"/>
<feature type="compositionally biased region" description="Low complexity" evidence="1">
    <location>
        <begin position="325"/>
        <end position="336"/>
    </location>
</feature>
<gene>
    <name evidence="3" type="ORF">EBH_0001510</name>
</gene>
<proteinExistence type="predicted"/>
<protein>
    <submittedName>
        <fullName evidence="3">Uncharacterized protein</fullName>
    </submittedName>
</protein>
<keyword evidence="2" id="KW-0472">Membrane</keyword>
<organism evidence="3 4">
    <name type="scientific">Eimeria brunetti</name>
    <dbReference type="NCBI Taxonomy" id="51314"/>
    <lineage>
        <taxon>Eukaryota</taxon>
        <taxon>Sar</taxon>
        <taxon>Alveolata</taxon>
        <taxon>Apicomplexa</taxon>
        <taxon>Conoidasida</taxon>
        <taxon>Coccidia</taxon>
        <taxon>Eucoccidiorida</taxon>
        <taxon>Eimeriorina</taxon>
        <taxon>Eimeriidae</taxon>
        <taxon>Eimeria</taxon>
    </lineage>
</organism>
<evidence type="ECO:0000256" key="1">
    <source>
        <dbReference type="SAM" id="MobiDB-lite"/>
    </source>
</evidence>
<evidence type="ECO:0000313" key="3">
    <source>
        <dbReference type="EMBL" id="CDJ51676.1"/>
    </source>
</evidence>
<dbReference type="Proteomes" id="UP000030750">
    <property type="component" value="Unassembled WGS sequence"/>
</dbReference>
<keyword evidence="2" id="KW-0812">Transmembrane</keyword>